<dbReference type="PANTHER" id="PTHR13887">
    <property type="entry name" value="GLUTATHIONE S-TRANSFERASE KAPPA"/>
    <property type="match status" value="1"/>
</dbReference>
<dbReference type="RefSeq" id="WP_184185205.1">
    <property type="nucleotide sequence ID" value="NZ_BMNF01000004.1"/>
</dbReference>
<dbReference type="GO" id="GO:0016853">
    <property type="term" value="F:isomerase activity"/>
    <property type="evidence" value="ECO:0007669"/>
    <property type="project" value="UniProtKB-KW"/>
</dbReference>
<dbReference type="InterPro" id="IPR036249">
    <property type="entry name" value="Thioredoxin-like_sf"/>
</dbReference>
<dbReference type="PANTHER" id="PTHR13887:SF55">
    <property type="entry name" value="SLR0313 PROTEIN"/>
    <property type="match status" value="1"/>
</dbReference>
<dbReference type="InterPro" id="IPR013766">
    <property type="entry name" value="Thioredoxin_domain"/>
</dbReference>
<organism evidence="3 4">
    <name type="scientific">Micromonospora parathelypteridis</name>
    <dbReference type="NCBI Taxonomy" id="1839617"/>
    <lineage>
        <taxon>Bacteria</taxon>
        <taxon>Bacillati</taxon>
        <taxon>Actinomycetota</taxon>
        <taxon>Actinomycetes</taxon>
        <taxon>Micromonosporales</taxon>
        <taxon>Micromonosporaceae</taxon>
        <taxon>Micromonospora</taxon>
    </lineage>
</organism>
<gene>
    <name evidence="3" type="ORF">HNR20_005272</name>
</gene>
<dbReference type="Pfam" id="PF13462">
    <property type="entry name" value="Thioredoxin_4"/>
    <property type="match status" value="1"/>
</dbReference>
<accession>A0A840VVW5</accession>
<evidence type="ECO:0000259" key="2">
    <source>
        <dbReference type="PROSITE" id="PS51352"/>
    </source>
</evidence>
<evidence type="ECO:0000313" key="4">
    <source>
        <dbReference type="Proteomes" id="UP000586947"/>
    </source>
</evidence>
<dbReference type="InterPro" id="IPR012336">
    <property type="entry name" value="Thioredoxin-like_fold"/>
</dbReference>
<dbReference type="PROSITE" id="PS51352">
    <property type="entry name" value="THIOREDOXIN_2"/>
    <property type="match status" value="1"/>
</dbReference>
<sequence length="220" mass="23749">MTRNARLTLALIAVVVLVVGGLLAVNRPDQPPAATTDTGGIESTVLVREDSHRLATAADGKVTLVEFLDFECESCAAAYPAVKQVLATYQGRITFVVRYFPIPSHPNADLAARTAQAAANQGRFSDMYVQLFENQTSWSHQEQPQTEVFLGYARTLGLDLPRFQRDLDDPATATRVARDKTDGAAAGVQGTPTFFLNGRQLTDLRGQDDLVAAIDAALAE</sequence>
<dbReference type="Proteomes" id="UP000586947">
    <property type="component" value="Unassembled WGS sequence"/>
</dbReference>
<dbReference type="SUPFAM" id="SSF52833">
    <property type="entry name" value="Thioredoxin-like"/>
    <property type="match status" value="1"/>
</dbReference>
<comment type="caution">
    <text evidence="3">The sequence shown here is derived from an EMBL/GenBank/DDBJ whole genome shotgun (WGS) entry which is preliminary data.</text>
</comment>
<name>A0A840VVW5_9ACTN</name>
<reference evidence="3 4" key="1">
    <citation type="submission" date="2020-08" db="EMBL/GenBank/DDBJ databases">
        <title>Sequencing the genomes of 1000 actinobacteria strains.</title>
        <authorList>
            <person name="Klenk H.-P."/>
        </authorList>
    </citation>
    <scope>NUCLEOTIDE SEQUENCE [LARGE SCALE GENOMIC DNA]</scope>
    <source>
        <strain evidence="3 4">DSM 103125</strain>
    </source>
</reference>
<dbReference type="AlphaFoldDB" id="A0A840VVW5"/>
<protein>
    <submittedName>
        <fullName evidence="3">Protein-disulfide isomerase</fullName>
    </submittedName>
</protein>
<comment type="similarity">
    <text evidence="1">Belongs to the thioredoxin family. DsbA subfamily.</text>
</comment>
<evidence type="ECO:0000256" key="1">
    <source>
        <dbReference type="ARBA" id="ARBA00005791"/>
    </source>
</evidence>
<keyword evidence="4" id="KW-1185">Reference proteome</keyword>
<dbReference type="EMBL" id="JACHDP010000001">
    <property type="protein sequence ID" value="MBB5480767.1"/>
    <property type="molecule type" value="Genomic_DNA"/>
</dbReference>
<proteinExistence type="inferred from homology"/>
<dbReference type="Gene3D" id="3.40.30.10">
    <property type="entry name" value="Glutaredoxin"/>
    <property type="match status" value="1"/>
</dbReference>
<evidence type="ECO:0000313" key="3">
    <source>
        <dbReference type="EMBL" id="MBB5480767.1"/>
    </source>
</evidence>
<feature type="domain" description="Thioredoxin" evidence="2">
    <location>
        <begin position="23"/>
        <end position="219"/>
    </location>
</feature>
<keyword evidence="3" id="KW-0413">Isomerase</keyword>